<proteinExistence type="inferred from homology"/>
<organism evidence="9 10">
    <name type="scientific">Acidipropionibacterium virtanenii</name>
    <dbReference type="NCBI Taxonomy" id="2057246"/>
    <lineage>
        <taxon>Bacteria</taxon>
        <taxon>Bacillati</taxon>
        <taxon>Actinomycetota</taxon>
        <taxon>Actinomycetes</taxon>
        <taxon>Propionibacteriales</taxon>
        <taxon>Propionibacteriaceae</taxon>
        <taxon>Acidipropionibacterium</taxon>
    </lineage>
</organism>
<evidence type="ECO:0000256" key="2">
    <source>
        <dbReference type="ARBA" id="ARBA00004902"/>
    </source>
</evidence>
<evidence type="ECO:0000313" key="10">
    <source>
        <dbReference type="Proteomes" id="UP000251995"/>
    </source>
</evidence>
<dbReference type="Pfam" id="PF01220">
    <property type="entry name" value="DHquinase_II"/>
    <property type="match status" value="1"/>
</dbReference>
<evidence type="ECO:0000256" key="4">
    <source>
        <dbReference type="ARBA" id="ARBA00011193"/>
    </source>
</evidence>
<dbReference type="Proteomes" id="UP000251995">
    <property type="component" value="Chromosome"/>
</dbReference>
<comment type="pathway">
    <text evidence="2 8">Metabolic intermediate biosynthesis; chorismate biosynthesis; chorismate from D-erythrose 4-phosphate and phosphoenolpyruvate: step 3/7.</text>
</comment>
<dbReference type="NCBIfam" id="NF003806">
    <property type="entry name" value="PRK05395.1-3"/>
    <property type="match status" value="1"/>
</dbReference>
<dbReference type="KEGG" id="acij:JS278_01099"/>
<dbReference type="SUPFAM" id="SSF52304">
    <property type="entry name" value="Type II 3-dehydroquinate dehydratase"/>
    <property type="match status" value="1"/>
</dbReference>
<dbReference type="AlphaFoldDB" id="A0A344USN4"/>
<evidence type="ECO:0000313" key="9">
    <source>
        <dbReference type="EMBL" id="AXE38282.1"/>
    </source>
</evidence>
<sequence length="177" mass="19067">MTRVLVLNGPNLGRLGRRQPEIYGSLTHAGLREHLVGTGEGLGLDVEVRQTDSEAEMINWLHEAADEQLPVVINPAAWSHYSIAIADAVAQVEAPVVEVHLSNIAAREEFRHHSVISAYVTGTITGLGASGYDYALAHISALMESEETRTDPAQITPGLTQAELMGRGDNPLATPER</sequence>
<dbReference type="EC" id="4.2.1.10" evidence="5 8"/>
<evidence type="ECO:0000256" key="3">
    <source>
        <dbReference type="ARBA" id="ARBA00011037"/>
    </source>
</evidence>
<feature type="binding site" evidence="8">
    <location>
        <position position="80"/>
    </location>
    <ligand>
        <name>substrate</name>
    </ligand>
</feature>
<gene>
    <name evidence="8 9" type="primary">aroQ</name>
    <name evidence="9" type="ORF">JS278_01099</name>
</gene>
<dbReference type="PROSITE" id="PS01029">
    <property type="entry name" value="DEHYDROQUINASE_II"/>
    <property type="match status" value="1"/>
</dbReference>
<accession>A0A344USN4</accession>
<keyword evidence="6 8" id="KW-0057">Aromatic amino acid biosynthesis</keyword>
<comment type="subunit">
    <text evidence="4 8">Homododecamer.</text>
</comment>
<dbReference type="GO" id="GO:0009423">
    <property type="term" value="P:chorismate biosynthetic process"/>
    <property type="evidence" value="ECO:0007669"/>
    <property type="project" value="UniProtKB-UniRule"/>
</dbReference>
<reference evidence="9 10" key="1">
    <citation type="submission" date="2017-12" db="EMBL/GenBank/DDBJ databases">
        <title>The whole genome sequence of the Acidipropionibacterium virtanenii sp. nov. type strain JS278.</title>
        <authorList>
            <person name="Laine P."/>
            <person name="Deptula P."/>
            <person name="Varmanen P."/>
            <person name="Auvinen P."/>
        </authorList>
    </citation>
    <scope>NUCLEOTIDE SEQUENCE [LARGE SCALE GENOMIC DNA]</scope>
    <source>
        <strain evidence="9 10">JS278</strain>
    </source>
</reference>
<evidence type="ECO:0000256" key="8">
    <source>
        <dbReference type="HAMAP-Rule" id="MF_00169"/>
    </source>
</evidence>
<dbReference type="InterPro" id="IPR001874">
    <property type="entry name" value="DHquinase_II"/>
</dbReference>
<name>A0A344USN4_9ACTN</name>
<feature type="site" description="Transition state stabilizer" evidence="8">
    <location>
        <position position="18"/>
    </location>
</feature>
<feature type="active site" description="Proton donor" evidence="8">
    <location>
        <position position="100"/>
    </location>
</feature>
<evidence type="ECO:0000256" key="5">
    <source>
        <dbReference type="ARBA" id="ARBA00012060"/>
    </source>
</evidence>
<dbReference type="UniPathway" id="UPA00053">
    <property type="reaction ID" value="UER00086"/>
</dbReference>
<evidence type="ECO:0000256" key="1">
    <source>
        <dbReference type="ARBA" id="ARBA00001864"/>
    </source>
</evidence>
<feature type="binding site" evidence="8">
    <location>
        <position position="87"/>
    </location>
    <ligand>
        <name>substrate</name>
    </ligand>
</feature>
<feature type="active site" description="Proton acceptor" evidence="8">
    <location>
        <position position="23"/>
    </location>
</feature>
<dbReference type="GO" id="GO:0003855">
    <property type="term" value="F:3-dehydroquinate dehydratase activity"/>
    <property type="evidence" value="ECO:0007669"/>
    <property type="project" value="UniProtKB-UniRule"/>
</dbReference>
<keyword evidence="7 8" id="KW-0456">Lyase</keyword>
<evidence type="ECO:0000256" key="7">
    <source>
        <dbReference type="ARBA" id="ARBA00023239"/>
    </source>
</evidence>
<dbReference type="InterPro" id="IPR018509">
    <property type="entry name" value="DHquinase_II_CS"/>
</dbReference>
<comment type="similarity">
    <text evidence="3 8">Belongs to the type-II 3-dehydroquinase family.</text>
</comment>
<dbReference type="NCBIfam" id="NF003805">
    <property type="entry name" value="PRK05395.1-2"/>
    <property type="match status" value="1"/>
</dbReference>
<evidence type="ECO:0000256" key="6">
    <source>
        <dbReference type="ARBA" id="ARBA00023141"/>
    </source>
</evidence>
<dbReference type="NCBIfam" id="NF003807">
    <property type="entry name" value="PRK05395.1-4"/>
    <property type="match status" value="1"/>
</dbReference>
<dbReference type="GO" id="GO:0008652">
    <property type="term" value="P:amino acid biosynthetic process"/>
    <property type="evidence" value="ECO:0007669"/>
    <property type="project" value="UniProtKB-KW"/>
</dbReference>
<dbReference type="PANTHER" id="PTHR21272">
    <property type="entry name" value="CATABOLIC 3-DEHYDROQUINASE"/>
    <property type="match status" value="1"/>
</dbReference>
<dbReference type="Gene3D" id="3.40.50.9100">
    <property type="entry name" value="Dehydroquinase, class II"/>
    <property type="match status" value="1"/>
</dbReference>
<protein>
    <recommendedName>
        <fullName evidence="5 8">3-dehydroquinate dehydratase</fullName>
        <shortName evidence="8">3-dehydroquinase</shortName>
        <ecNumber evidence="5 8">4.2.1.10</ecNumber>
    </recommendedName>
    <alternativeName>
        <fullName evidence="8">Type II DHQase</fullName>
    </alternativeName>
</protein>
<comment type="function">
    <text evidence="8">Catalyzes a trans-dehydration via an enolate intermediate.</text>
</comment>
<dbReference type="GO" id="GO:0009073">
    <property type="term" value="P:aromatic amino acid family biosynthetic process"/>
    <property type="evidence" value="ECO:0007669"/>
    <property type="project" value="UniProtKB-KW"/>
</dbReference>
<feature type="binding site" evidence="8">
    <location>
        <position position="74"/>
    </location>
    <ligand>
        <name>substrate</name>
    </ligand>
</feature>
<dbReference type="InterPro" id="IPR036441">
    <property type="entry name" value="DHquinase_II_sf"/>
</dbReference>
<keyword evidence="10" id="KW-1185">Reference proteome</keyword>
<dbReference type="GO" id="GO:0019631">
    <property type="term" value="P:quinate catabolic process"/>
    <property type="evidence" value="ECO:0007669"/>
    <property type="project" value="TreeGrafter"/>
</dbReference>
<dbReference type="HAMAP" id="MF_00169">
    <property type="entry name" value="AroQ"/>
    <property type="match status" value="1"/>
</dbReference>
<dbReference type="OrthoDB" id="9790793at2"/>
<dbReference type="PANTHER" id="PTHR21272:SF3">
    <property type="entry name" value="CATABOLIC 3-DEHYDROQUINASE"/>
    <property type="match status" value="1"/>
</dbReference>
<comment type="catalytic activity">
    <reaction evidence="1 8">
        <text>3-dehydroquinate = 3-dehydroshikimate + H2O</text>
        <dbReference type="Rhea" id="RHEA:21096"/>
        <dbReference type="ChEBI" id="CHEBI:15377"/>
        <dbReference type="ChEBI" id="CHEBI:16630"/>
        <dbReference type="ChEBI" id="CHEBI:32364"/>
        <dbReference type="EC" id="4.2.1.10"/>
    </reaction>
</comment>
<dbReference type="NCBIfam" id="TIGR01088">
    <property type="entry name" value="aroQ"/>
    <property type="match status" value="1"/>
</dbReference>
<dbReference type="CDD" id="cd00466">
    <property type="entry name" value="DHQase_II"/>
    <property type="match status" value="1"/>
</dbReference>
<keyword evidence="8" id="KW-0028">Amino-acid biosynthesis</keyword>
<dbReference type="EMBL" id="CP025198">
    <property type="protein sequence ID" value="AXE38282.1"/>
    <property type="molecule type" value="Genomic_DNA"/>
</dbReference>
<feature type="binding site" evidence="8">
    <location>
        <begin position="101"/>
        <end position="102"/>
    </location>
    <ligand>
        <name>substrate</name>
    </ligand>
</feature>
<feature type="binding site" evidence="8">
    <location>
        <position position="111"/>
    </location>
    <ligand>
        <name>substrate</name>
    </ligand>
</feature>